<feature type="transmembrane region" description="Helical" evidence="1">
    <location>
        <begin position="108"/>
        <end position="126"/>
    </location>
</feature>
<feature type="transmembrane region" description="Helical" evidence="1">
    <location>
        <begin position="51"/>
        <end position="71"/>
    </location>
</feature>
<feature type="transmembrane region" description="Helical" evidence="1">
    <location>
        <begin position="12"/>
        <end position="31"/>
    </location>
</feature>
<dbReference type="AlphaFoldDB" id="A0A845D9J3"/>
<organism evidence="2 3">
    <name type="scientific">Candidatus Spechtbacteria bacterium SB0662_bin_43</name>
    <dbReference type="NCBI Taxonomy" id="2604897"/>
    <lineage>
        <taxon>Bacteria</taxon>
        <taxon>Candidatus Spechtiibacteriota</taxon>
    </lineage>
</organism>
<evidence type="ECO:0008006" key="4">
    <source>
        <dbReference type="Google" id="ProtNLM"/>
    </source>
</evidence>
<feature type="transmembrane region" description="Helical" evidence="1">
    <location>
        <begin position="269"/>
        <end position="288"/>
    </location>
</feature>
<dbReference type="Proteomes" id="UP000449092">
    <property type="component" value="Unassembled WGS sequence"/>
</dbReference>
<dbReference type="InterPro" id="IPR051533">
    <property type="entry name" value="WaaL-like"/>
</dbReference>
<evidence type="ECO:0000256" key="1">
    <source>
        <dbReference type="SAM" id="Phobius"/>
    </source>
</evidence>
<feature type="transmembrane region" description="Helical" evidence="1">
    <location>
        <begin position="221"/>
        <end position="237"/>
    </location>
</feature>
<evidence type="ECO:0000313" key="2">
    <source>
        <dbReference type="EMBL" id="MYE38037.1"/>
    </source>
</evidence>
<dbReference type="EMBL" id="VXOY01000008">
    <property type="protein sequence ID" value="MYE38037.1"/>
    <property type="molecule type" value="Genomic_DNA"/>
</dbReference>
<dbReference type="PANTHER" id="PTHR37422:SF13">
    <property type="entry name" value="LIPOPOLYSACCHARIDE BIOSYNTHESIS PROTEIN PA4999-RELATED"/>
    <property type="match status" value="1"/>
</dbReference>
<name>A0A845D9J3_9BACT</name>
<evidence type="ECO:0000313" key="3">
    <source>
        <dbReference type="Proteomes" id="UP000449092"/>
    </source>
</evidence>
<feature type="transmembrane region" description="Helical" evidence="1">
    <location>
        <begin position="133"/>
        <end position="154"/>
    </location>
</feature>
<feature type="transmembrane region" description="Helical" evidence="1">
    <location>
        <begin position="345"/>
        <end position="370"/>
    </location>
</feature>
<keyword evidence="1" id="KW-0812">Transmembrane</keyword>
<comment type="caution">
    <text evidence="2">The sequence shown here is derived from an EMBL/GenBank/DDBJ whole genome shotgun (WGS) entry which is preliminary data.</text>
</comment>
<proteinExistence type="predicted"/>
<feature type="transmembrane region" description="Helical" evidence="1">
    <location>
        <begin position="83"/>
        <end position="102"/>
    </location>
</feature>
<dbReference type="PANTHER" id="PTHR37422">
    <property type="entry name" value="TEICHURONIC ACID BIOSYNTHESIS PROTEIN TUAE"/>
    <property type="match status" value="1"/>
</dbReference>
<protein>
    <recommendedName>
        <fullName evidence="4">O-antigen ligase family protein</fullName>
    </recommendedName>
</protein>
<reference evidence="2 3" key="1">
    <citation type="submission" date="2019-09" db="EMBL/GenBank/DDBJ databases">
        <title>Characterisation of the sponge microbiome using genome-centric metagenomics.</title>
        <authorList>
            <person name="Engelberts J.P."/>
            <person name="Robbins S.J."/>
            <person name="De Goeij J.M."/>
            <person name="Aranda M."/>
            <person name="Bell S.C."/>
            <person name="Webster N.S."/>
        </authorList>
    </citation>
    <scope>NUCLEOTIDE SEQUENCE [LARGE SCALE GENOMIC DNA]</scope>
    <source>
        <strain evidence="2">SB0662_bin_43</strain>
    </source>
</reference>
<accession>A0A845D9J3</accession>
<feature type="transmembrane region" description="Helical" evidence="1">
    <location>
        <begin position="382"/>
        <end position="401"/>
    </location>
</feature>
<feature type="transmembrane region" description="Helical" evidence="1">
    <location>
        <begin position="198"/>
        <end position="214"/>
    </location>
</feature>
<feature type="transmembrane region" description="Helical" evidence="1">
    <location>
        <begin position="243"/>
        <end position="262"/>
    </location>
</feature>
<gene>
    <name evidence="2" type="ORF">F4X82_00770</name>
</gene>
<keyword evidence="1" id="KW-1133">Transmembrane helix</keyword>
<sequence>MNITISLQQIEKVLAVLFFLAVPLQVRYFLFGPVSPEQAEQGAEFVEWLSGFVYVSDVIFAALFVVWLVRYGSSLRTTLRRRFVQMVAVSVLISFFPLFWALNGDAALFRAVKYVEFFLVFVWAYSTRTHLTIAASCLAFSGVFQALVGIGQFLTQKSLGLVFLAESPLARFDENVAEIITTTGRFIRAYGTVPSPNILAFFLVITLLLLIFLYCKKHIPLAVFVLCSWVVSFALALTFSRGAISVGILAGVAFILLLVWRVKDVEKRAVQNAAIVLLCCCISVGGLLHRELYERFFVAVHYDNAVSERIDSYGVVGSFPEYLLYGAGGGNTVAVGSVSQPIHNVFVLSAFEWGIVCSLILIFVIGCALLRQMPVVSVRNTLFFCGVASVIAVSCIDHFFLTTQQGGLLLWVLMGFALRDP</sequence>
<keyword evidence="1" id="KW-0472">Membrane</keyword>